<dbReference type="OrthoDB" id="7876552at2"/>
<dbReference type="EMBL" id="FOZW01000017">
    <property type="protein sequence ID" value="SFT23183.1"/>
    <property type="molecule type" value="Genomic_DNA"/>
</dbReference>
<dbReference type="STRING" id="311180.SAMN04488050_11756"/>
<proteinExistence type="predicted"/>
<evidence type="ECO:0000313" key="2">
    <source>
        <dbReference type="EMBL" id="SFT23183.1"/>
    </source>
</evidence>
<gene>
    <name evidence="2" type="ORF">SAMN04488050_11756</name>
</gene>
<dbReference type="RefSeq" id="WP_143015430.1">
    <property type="nucleotide sequence ID" value="NZ_FNCL01000017.1"/>
</dbReference>
<feature type="signal peptide" evidence="1">
    <location>
        <begin position="1"/>
        <end position="17"/>
    </location>
</feature>
<dbReference type="Proteomes" id="UP000199392">
    <property type="component" value="Unassembled WGS sequence"/>
</dbReference>
<dbReference type="AlphaFoldDB" id="A0A1I6WAZ8"/>
<keyword evidence="1" id="KW-0732">Signal</keyword>
<protein>
    <submittedName>
        <fullName evidence="2">Uncharacterized protein</fullName>
    </submittedName>
</protein>
<sequence length="113" mass="11778">MKPVLALMFLAAGPALSEEHTAADCAALWQGVALEAADNPSLPGSPETASLLAREFSLTAADDGLTGAPLRAAILEALPDYRLLYRGVIAGDLQSRELFESHAKACSGLLEKS</sequence>
<feature type="chain" id="PRO_5011699881" evidence="1">
    <location>
        <begin position="18"/>
        <end position="113"/>
    </location>
</feature>
<organism evidence="2 3">
    <name type="scientific">Alloyangia pacifica</name>
    <dbReference type="NCBI Taxonomy" id="311180"/>
    <lineage>
        <taxon>Bacteria</taxon>
        <taxon>Pseudomonadati</taxon>
        <taxon>Pseudomonadota</taxon>
        <taxon>Alphaproteobacteria</taxon>
        <taxon>Rhodobacterales</taxon>
        <taxon>Roseobacteraceae</taxon>
        <taxon>Alloyangia</taxon>
    </lineage>
</organism>
<evidence type="ECO:0000256" key="1">
    <source>
        <dbReference type="SAM" id="SignalP"/>
    </source>
</evidence>
<keyword evidence="3" id="KW-1185">Reference proteome</keyword>
<accession>A0A1I6WAZ8</accession>
<reference evidence="3" key="1">
    <citation type="submission" date="2016-10" db="EMBL/GenBank/DDBJ databases">
        <authorList>
            <person name="Varghese N."/>
            <person name="Submissions S."/>
        </authorList>
    </citation>
    <scope>NUCLEOTIDE SEQUENCE [LARGE SCALE GENOMIC DNA]</scope>
    <source>
        <strain evidence="3">DSM 26894</strain>
    </source>
</reference>
<evidence type="ECO:0000313" key="3">
    <source>
        <dbReference type="Proteomes" id="UP000199392"/>
    </source>
</evidence>
<name>A0A1I6WAZ8_9RHOB</name>